<evidence type="ECO:0000256" key="5">
    <source>
        <dbReference type="ARBA" id="ARBA00011738"/>
    </source>
</evidence>
<feature type="binding site" evidence="16">
    <location>
        <begin position="12"/>
        <end position="19"/>
    </location>
    <ligand>
        <name>ATP</name>
        <dbReference type="ChEBI" id="CHEBI:30616"/>
    </ligand>
</feature>
<organism evidence="17 18">
    <name type="scientific">Thalassolituus marinus</name>
    <dbReference type="NCBI Taxonomy" id="671053"/>
    <lineage>
        <taxon>Bacteria</taxon>
        <taxon>Pseudomonadati</taxon>
        <taxon>Pseudomonadota</taxon>
        <taxon>Gammaproteobacteria</taxon>
        <taxon>Oceanospirillales</taxon>
        <taxon>Oceanospirillaceae</taxon>
        <taxon>Thalassolituus</taxon>
    </lineage>
</organism>
<comment type="subcellular location">
    <subcellularLocation>
        <location evidence="3 16">Cytoplasm</location>
    </subcellularLocation>
</comment>
<comment type="similarity">
    <text evidence="14 16">Belongs to the type III pantothenate kinase family.</text>
</comment>
<comment type="caution">
    <text evidence="17">The sequence shown here is derived from an EMBL/GenBank/DDBJ whole genome shotgun (WGS) entry which is preliminary data.</text>
</comment>
<keyword evidence="12 16" id="KW-0630">Potassium</keyword>
<evidence type="ECO:0000256" key="2">
    <source>
        <dbReference type="ARBA" id="ARBA00001958"/>
    </source>
</evidence>
<dbReference type="RefSeq" id="WP_225670791.1">
    <property type="nucleotide sequence ID" value="NZ_JAEDAH010000003.1"/>
</dbReference>
<keyword evidence="10 16" id="KW-0418">Kinase</keyword>
<evidence type="ECO:0000256" key="6">
    <source>
        <dbReference type="ARBA" id="ARBA00012102"/>
    </source>
</evidence>
<dbReference type="HAMAP" id="MF_01274">
    <property type="entry name" value="Pantothen_kinase_3"/>
    <property type="match status" value="1"/>
</dbReference>
<reference evidence="17 18" key="1">
    <citation type="submission" date="2020-12" db="EMBL/GenBank/DDBJ databases">
        <title>Novel Thalassolituus-related marine hydrocarbonoclastic bacteria mediated algae-derived hydrocarbons mineralization in twilight zone of the northern South China Sea.</title>
        <authorList>
            <person name="Dong C."/>
        </authorList>
    </citation>
    <scope>NUCLEOTIDE SEQUENCE [LARGE SCALE GENOMIC DNA]</scope>
    <source>
        <strain evidence="17 18">IMCC1826</strain>
    </source>
</reference>
<feature type="binding site" evidence="16">
    <location>
        <position position="89"/>
    </location>
    <ligand>
        <name>substrate</name>
    </ligand>
</feature>
<dbReference type="NCBIfam" id="TIGR00671">
    <property type="entry name" value="baf"/>
    <property type="match status" value="1"/>
</dbReference>
<dbReference type="Proteomes" id="UP000714380">
    <property type="component" value="Unassembled WGS sequence"/>
</dbReference>
<keyword evidence="7 16" id="KW-0963">Cytoplasm</keyword>
<comment type="pathway">
    <text evidence="4 16">Cofactor biosynthesis; coenzyme A biosynthesis; CoA from (R)-pantothenate: step 1/5.</text>
</comment>
<evidence type="ECO:0000256" key="11">
    <source>
        <dbReference type="ARBA" id="ARBA00022840"/>
    </source>
</evidence>
<evidence type="ECO:0000256" key="16">
    <source>
        <dbReference type="HAMAP-Rule" id="MF_01274"/>
    </source>
</evidence>
<keyword evidence="13 16" id="KW-0173">Coenzyme A biosynthesis</keyword>
<comment type="catalytic activity">
    <reaction evidence="1 16">
        <text>(R)-pantothenate + ATP = (R)-4'-phosphopantothenate + ADP + H(+)</text>
        <dbReference type="Rhea" id="RHEA:16373"/>
        <dbReference type="ChEBI" id="CHEBI:10986"/>
        <dbReference type="ChEBI" id="CHEBI:15378"/>
        <dbReference type="ChEBI" id="CHEBI:29032"/>
        <dbReference type="ChEBI" id="CHEBI:30616"/>
        <dbReference type="ChEBI" id="CHEBI:456216"/>
        <dbReference type="EC" id="2.7.1.33"/>
    </reaction>
</comment>
<protein>
    <recommendedName>
        <fullName evidence="15 16">Type III pantothenate kinase</fullName>
        <ecNumber evidence="6 16">2.7.1.33</ecNumber>
    </recommendedName>
    <alternativeName>
        <fullName evidence="16">PanK-III</fullName>
    </alternativeName>
    <alternativeName>
        <fullName evidence="16">Pantothenic acid kinase</fullName>
    </alternativeName>
</protein>
<dbReference type="EC" id="2.7.1.33" evidence="6 16"/>
<dbReference type="GO" id="GO:0016301">
    <property type="term" value="F:kinase activity"/>
    <property type="evidence" value="ECO:0007669"/>
    <property type="project" value="UniProtKB-KW"/>
</dbReference>
<keyword evidence="16" id="KW-0479">Metal-binding</keyword>
<dbReference type="SUPFAM" id="SSF53067">
    <property type="entry name" value="Actin-like ATPase domain"/>
    <property type="match status" value="2"/>
</dbReference>
<feature type="binding site" evidence="16">
    <location>
        <position position="118"/>
    </location>
    <ligand>
        <name>K(+)</name>
        <dbReference type="ChEBI" id="CHEBI:29103"/>
    </ligand>
</feature>
<evidence type="ECO:0000256" key="4">
    <source>
        <dbReference type="ARBA" id="ARBA00005225"/>
    </source>
</evidence>
<evidence type="ECO:0000256" key="9">
    <source>
        <dbReference type="ARBA" id="ARBA00022741"/>
    </source>
</evidence>
<evidence type="ECO:0000313" key="17">
    <source>
        <dbReference type="EMBL" id="MCA6062156.1"/>
    </source>
</evidence>
<dbReference type="EMBL" id="JAEDAH010000003">
    <property type="protein sequence ID" value="MCA6062156.1"/>
    <property type="molecule type" value="Genomic_DNA"/>
</dbReference>
<dbReference type="InterPro" id="IPR004619">
    <property type="entry name" value="Type_III_PanK"/>
</dbReference>
<evidence type="ECO:0000313" key="18">
    <source>
        <dbReference type="Proteomes" id="UP000714380"/>
    </source>
</evidence>
<gene>
    <name evidence="16" type="primary">coaX</name>
    <name evidence="17" type="ORF">I9W95_00890</name>
</gene>
<dbReference type="PANTHER" id="PTHR34265:SF1">
    <property type="entry name" value="TYPE III PANTOTHENATE KINASE"/>
    <property type="match status" value="1"/>
</dbReference>
<comment type="subunit">
    <text evidence="5 16">Homodimer.</text>
</comment>
<evidence type="ECO:0000256" key="8">
    <source>
        <dbReference type="ARBA" id="ARBA00022679"/>
    </source>
</evidence>
<keyword evidence="8 16" id="KW-0808">Transferase</keyword>
<evidence type="ECO:0000256" key="13">
    <source>
        <dbReference type="ARBA" id="ARBA00022993"/>
    </source>
</evidence>
<dbReference type="Gene3D" id="3.30.420.40">
    <property type="match status" value="2"/>
</dbReference>
<evidence type="ECO:0000256" key="10">
    <source>
        <dbReference type="ARBA" id="ARBA00022777"/>
    </source>
</evidence>
<evidence type="ECO:0000256" key="15">
    <source>
        <dbReference type="ARBA" id="ARBA00040883"/>
    </source>
</evidence>
<dbReference type="InterPro" id="IPR043129">
    <property type="entry name" value="ATPase_NBD"/>
</dbReference>
<comment type="cofactor">
    <cofactor evidence="16">
        <name>NH4(+)</name>
        <dbReference type="ChEBI" id="CHEBI:28938"/>
    </cofactor>
    <cofactor evidence="16">
        <name>K(+)</name>
        <dbReference type="ChEBI" id="CHEBI:29103"/>
    </cofactor>
    <text evidence="16">A monovalent cation. Ammonium or potassium.</text>
</comment>
<evidence type="ECO:0000256" key="3">
    <source>
        <dbReference type="ARBA" id="ARBA00004496"/>
    </source>
</evidence>
<proteinExistence type="inferred from homology"/>
<dbReference type="CDD" id="cd24015">
    <property type="entry name" value="ASKHA_NBD_PanK-III"/>
    <property type="match status" value="1"/>
</dbReference>
<dbReference type="PANTHER" id="PTHR34265">
    <property type="entry name" value="TYPE III PANTOTHENATE KINASE"/>
    <property type="match status" value="1"/>
</dbReference>
<keyword evidence="11 16" id="KW-0067">ATP-binding</keyword>
<feature type="binding site" evidence="16">
    <location>
        <position position="121"/>
    </location>
    <ligand>
        <name>ATP</name>
        <dbReference type="ChEBI" id="CHEBI:30616"/>
    </ligand>
</feature>
<keyword evidence="18" id="KW-1185">Reference proteome</keyword>
<accession>A0ABS7ZKB3</accession>
<sequence length="240" mass="25609">MQVKSVSVLLVDAGNTRLKWQLREGGEIQTAGFAGYDDRLTETLPAADKVVVASVAASGRAEALFAAAGMDTVILDHCLTDYPHFQHCYADPTRLGVDRWLAMLGARRAEAGALIVIDAGTALTVDWLSAADVHEGGFILPGSEMAANTLFANTGRVRSYQDEENRDGTKPGQDTLSCVRNGVRYQGLALVSKLRSDYPQHSLVITGGDGQWLADSSGVRYCPDLVLDGMDSLCAGSFLA</sequence>
<evidence type="ECO:0000256" key="12">
    <source>
        <dbReference type="ARBA" id="ARBA00022958"/>
    </source>
</evidence>
<name>A0ABS7ZKB3_9GAMM</name>
<evidence type="ECO:0000256" key="7">
    <source>
        <dbReference type="ARBA" id="ARBA00022490"/>
    </source>
</evidence>
<evidence type="ECO:0000256" key="1">
    <source>
        <dbReference type="ARBA" id="ARBA00001206"/>
    </source>
</evidence>
<evidence type="ECO:0000256" key="14">
    <source>
        <dbReference type="ARBA" id="ARBA00038036"/>
    </source>
</evidence>
<comment type="function">
    <text evidence="16">Catalyzes the phosphorylation of pantothenate (Pan), the first step in CoA biosynthesis.</text>
</comment>
<comment type="cofactor">
    <cofactor evidence="2">
        <name>K(+)</name>
        <dbReference type="ChEBI" id="CHEBI:29103"/>
    </cofactor>
</comment>
<feature type="binding site" evidence="16">
    <location>
        <begin position="96"/>
        <end position="99"/>
    </location>
    <ligand>
        <name>substrate</name>
    </ligand>
</feature>
<feature type="binding site" evidence="16">
    <location>
        <position position="175"/>
    </location>
    <ligand>
        <name>substrate</name>
    </ligand>
</feature>
<dbReference type="Pfam" id="PF03309">
    <property type="entry name" value="Pan_kinase"/>
    <property type="match status" value="1"/>
</dbReference>
<keyword evidence="9 16" id="KW-0547">Nucleotide-binding</keyword>
<feature type="active site" description="Proton acceptor" evidence="16">
    <location>
        <position position="98"/>
    </location>
</feature>